<comment type="pathway">
    <text evidence="8">Amino-acid biosynthesis; L-histidine biosynthesis; L-histidine from 5-phospho-alpha-D-ribose 1-diphosphate: step 9/9.</text>
</comment>
<dbReference type="InterPro" id="IPR022695">
    <property type="entry name" value="Histidinol_DH_monofunct"/>
</dbReference>
<feature type="active site" description="Proton acceptor" evidence="8 10">
    <location>
        <position position="343"/>
    </location>
</feature>
<evidence type="ECO:0000256" key="13">
    <source>
        <dbReference type="PIRSR" id="PIRSR000099-4"/>
    </source>
</evidence>
<feature type="binding site" evidence="8 13">
    <location>
        <position position="376"/>
    </location>
    <ligand>
        <name>Zn(2+)</name>
        <dbReference type="ChEBI" id="CHEBI:29105"/>
    </ligand>
</feature>
<keyword evidence="8 11" id="KW-0520">NAD</keyword>
<comment type="catalytic activity">
    <reaction evidence="7 8">
        <text>L-histidinol + 2 NAD(+) + H2O = L-histidine + 2 NADH + 3 H(+)</text>
        <dbReference type="Rhea" id="RHEA:20641"/>
        <dbReference type="ChEBI" id="CHEBI:15377"/>
        <dbReference type="ChEBI" id="CHEBI:15378"/>
        <dbReference type="ChEBI" id="CHEBI:57540"/>
        <dbReference type="ChEBI" id="CHEBI:57595"/>
        <dbReference type="ChEBI" id="CHEBI:57699"/>
        <dbReference type="ChEBI" id="CHEBI:57945"/>
        <dbReference type="EC" id="1.1.1.23"/>
    </reaction>
</comment>
<comment type="caution">
    <text evidence="15">The sequence shown here is derived from an EMBL/GenBank/DDBJ whole genome shotgun (WGS) entry which is preliminary data.</text>
</comment>
<dbReference type="GO" id="GO:0051287">
    <property type="term" value="F:NAD binding"/>
    <property type="evidence" value="ECO:0007669"/>
    <property type="project" value="InterPro"/>
</dbReference>
<dbReference type="PRINTS" id="PR00083">
    <property type="entry name" value="HOLDHDRGNASE"/>
</dbReference>
<evidence type="ECO:0000256" key="11">
    <source>
        <dbReference type="PIRSR" id="PIRSR000099-2"/>
    </source>
</evidence>
<dbReference type="SUPFAM" id="SSF53720">
    <property type="entry name" value="ALDH-like"/>
    <property type="match status" value="1"/>
</dbReference>
<evidence type="ECO:0000256" key="8">
    <source>
        <dbReference type="HAMAP-Rule" id="MF_01024"/>
    </source>
</evidence>
<evidence type="ECO:0000256" key="9">
    <source>
        <dbReference type="PIRNR" id="PIRNR000099"/>
    </source>
</evidence>
<feature type="binding site" evidence="8 13">
    <location>
        <position position="277"/>
    </location>
    <ligand>
        <name>Zn(2+)</name>
        <dbReference type="ChEBI" id="CHEBI:29105"/>
    </ligand>
</feature>
<keyword evidence="8" id="KW-0368">Histidine biosynthesis</keyword>
<sequence>MTNLFPILDANAARNSILRRQPWDAFDLPDEMLDANERIFGSRIGPDEAVRRILAEVRSDGDAAVRKWTKKLDEVELVDLHIDYQAILQETADLDYKVCEALALAAERIENFHRRQPNQSWIQNDHEGTVGQLVRPIERVGIYVPGGTAPLPSTLLMTAIPAKVAGVPELIVVTPPQKDTGLPDEVTLAAALIARVDAVYIAGGAQAIGAMAYGTETIPAVDKICGPGNLFTTLAKRQLFGLVGIDGLPGPTETVIIADKSADPQLAAADLLAQAEHDILASAVLLTPSRQLAHQVQAAVHAQLEELERDQIAAATFGRGAGIVVTDSLNEAFSLANEYAPEHLCLLVDDPWRWVDRVQNAGGIFLGERSFEVLGDYTAGPSHVMPTGGTARFASPINVTDFVKLISLIGLNEQALAAIGPAAETLARTEGLGGHAAAVSRRLKPTFHRQDEPS</sequence>
<dbReference type="EMBL" id="VYDA01000325">
    <property type="protein sequence ID" value="MYH61819.1"/>
    <property type="molecule type" value="Genomic_DNA"/>
</dbReference>
<organism evidence="15">
    <name type="scientific">Caldilineaceae bacterium SB0675_bin_29</name>
    <dbReference type="NCBI Taxonomy" id="2605266"/>
    <lineage>
        <taxon>Bacteria</taxon>
        <taxon>Bacillati</taxon>
        <taxon>Chloroflexota</taxon>
        <taxon>Caldilineae</taxon>
        <taxon>Caldilineales</taxon>
        <taxon>Caldilineaceae</taxon>
    </lineage>
</organism>
<dbReference type="GO" id="GO:0004399">
    <property type="term" value="F:histidinol dehydrogenase activity"/>
    <property type="evidence" value="ECO:0007669"/>
    <property type="project" value="UniProtKB-UniRule"/>
</dbReference>
<keyword evidence="4 8" id="KW-0479">Metal-binding</keyword>
<accession>A0A6B1FYU6</accession>
<feature type="binding site" evidence="8 12">
    <location>
        <position position="274"/>
    </location>
    <ligand>
        <name>substrate</name>
    </ligand>
</feature>
<dbReference type="PROSITE" id="PS00611">
    <property type="entry name" value="HISOL_DEHYDROGENASE"/>
    <property type="match status" value="1"/>
</dbReference>
<name>A0A6B1FYU6_9CHLR</name>
<evidence type="ECO:0000256" key="12">
    <source>
        <dbReference type="PIRSR" id="PIRSR000099-3"/>
    </source>
</evidence>
<feature type="binding site" evidence="8 12">
    <location>
        <position position="430"/>
    </location>
    <ligand>
        <name>substrate</name>
    </ligand>
</feature>
<keyword evidence="5 8" id="KW-0862">Zinc</keyword>
<gene>
    <name evidence="8 15" type="primary">hisD</name>
    <name evidence="15" type="ORF">F4148_08650</name>
</gene>
<proteinExistence type="inferred from homology"/>
<keyword evidence="6 8" id="KW-0560">Oxidoreductase</keyword>
<evidence type="ECO:0000256" key="4">
    <source>
        <dbReference type="ARBA" id="ARBA00022723"/>
    </source>
</evidence>
<feature type="binding site" evidence="8 12">
    <location>
        <position position="277"/>
    </location>
    <ligand>
        <name>substrate</name>
    </ligand>
</feature>
<dbReference type="GO" id="GO:0005829">
    <property type="term" value="C:cytosol"/>
    <property type="evidence" value="ECO:0007669"/>
    <property type="project" value="TreeGrafter"/>
</dbReference>
<evidence type="ECO:0000256" key="1">
    <source>
        <dbReference type="ARBA" id="ARBA00003850"/>
    </source>
</evidence>
<keyword evidence="8" id="KW-0028">Amino-acid biosynthesis</keyword>
<dbReference type="Gene3D" id="3.40.50.1980">
    <property type="entry name" value="Nitrogenase molybdenum iron protein domain"/>
    <property type="match status" value="2"/>
</dbReference>
<feature type="active site" description="Proton acceptor" evidence="8 10">
    <location>
        <position position="342"/>
    </location>
</feature>
<dbReference type="PIRSF" id="PIRSF000099">
    <property type="entry name" value="Histidinol_dh"/>
    <property type="match status" value="1"/>
</dbReference>
<dbReference type="PANTHER" id="PTHR21256:SF2">
    <property type="entry name" value="HISTIDINE BIOSYNTHESIS TRIFUNCTIONAL PROTEIN"/>
    <property type="match status" value="1"/>
</dbReference>
<comment type="cofactor">
    <cofactor evidence="8 13">
        <name>Zn(2+)</name>
        <dbReference type="ChEBI" id="CHEBI:29105"/>
    </cofactor>
    <text evidence="8 13">Binds 1 zinc ion per subunit.</text>
</comment>
<evidence type="ECO:0000256" key="6">
    <source>
        <dbReference type="ARBA" id="ARBA00023002"/>
    </source>
</evidence>
<feature type="binding site" evidence="8 13">
    <location>
        <position position="435"/>
    </location>
    <ligand>
        <name>Zn(2+)</name>
        <dbReference type="ChEBI" id="CHEBI:29105"/>
    </ligand>
</feature>
<evidence type="ECO:0000256" key="10">
    <source>
        <dbReference type="PIRSR" id="PIRSR000099-1"/>
    </source>
</evidence>
<dbReference type="Pfam" id="PF00815">
    <property type="entry name" value="Histidinol_dh"/>
    <property type="match status" value="1"/>
</dbReference>
<feature type="binding site" evidence="8 12">
    <location>
        <position position="343"/>
    </location>
    <ligand>
        <name>substrate</name>
    </ligand>
</feature>
<dbReference type="UniPathway" id="UPA00031">
    <property type="reaction ID" value="UER00014"/>
</dbReference>
<feature type="binding site" evidence="8 11">
    <location>
        <position position="143"/>
    </location>
    <ligand>
        <name>NAD(+)</name>
        <dbReference type="ChEBI" id="CHEBI:57540"/>
    </ligand>
</feature>
<evidence type="ECO:0000313" key="15">
    <source>
        <dbReference type="EMBL" id="MYH61819.1"/>
    </source>
</evidence>
<evidence type="ECO:0000256" key="14">
    <source>
        <dbReference type="RuleBase" id="RU004175"/>
    </source>
</evidence>
<dbReference type="HAMAP" id="MF_01024">
    <property type="entry name" value="HisD"/>
    <property type="match status" value="1"/>
</dbReference>
<feature type="binding site" evidence="8 12">
    <location>
        <position position="435"/>
    </location>
    <ligand>
        <name>substrate</name>
    </ligand>
</feature>
<feature type="binding site" evidence="8 12">
    <location>
        <position position="376"/>
    </location>
    <ligand>
        <name>substrate</name>
    </ligand>
</feature>
<dbReference type="FunFam" id="3.40.50.1980:FF:000001">
    <property type="entry name" value="Histidinol dehydrogenase"/>
    <property type="match status" value="1"/>
</dbReference>
<feature type="binding site" evidence="8 11">
    <location>
        <position position="229"/>
    </location>
    <ligand>
        <name>NAD(+)</name>
        <dbReference type="ChEBI" id="CHEBI:57540"/>
    </ligand>
</feature>
<feature type="binding site" evidence="8 11">
    <location>
        <position position="206"/>
    </location>
    <ligand>
        <name>NAD(+)</name>
        <dbReference type="ChEBI" id="CHEBI:57540"/>
    </ligand>
</feature>
<comment type="function">
    <text evidence="1 8">Catalyzes the sequential NAD-dependent oxidations of L-histidinol to L-histidinaldehyde and then to L-histidine.</text>
</comment>
<evidence type="ECO:0000256" key="5">
    <source>
        <dbReference type="ARBA" id="ARBA00022833"/>
    </source>
</evidence>
<dbReference type="Gene3D" id="1.20.5.1300">
    <property type="match status" value="1"/>
</dbReference>
<comment type="similarity">
    <text evidence="2 8 9 14">Belongs to the histidinol dehydrogenase family.</text>
</comment>
<evidence type="ECO:0000256" key="7">
    <source>
        <dbReference type="ARBA" id="ARBA00049489"/>
    </source>
</evidence>
<dbReference type="InterPro" id="IPR016161">
    <property type="entry name" value="Ald_DH/histidinol_DH"/>
</dbReference>
<dbReference type="InterPro" id="IPR012131">
    <property type="entry name" value="Hstdl_DH"/>
</dbReference>
<dbReference type="InterPro" id="IPR001692">
    <property type="entry name" value="Histidinol_DH_CS"/>
</dbReference>
<reference evidence="15" key="1">
    <citation type="submission" date="2019-09" db="EMBL/GenBank/DDBJ databases">
        <title>Characterisation of the sponge microbiome using genome-centric metagenomics.</title>
        <authorList>
            <person name="Engelberts J.P."/>
            <person name="Robbins S.J."/>
            <person name="De Goeij J.M."/>
            <person name="Aranda M."/>
            <person name="Bell S.C."/>
            <person name="Webster N.S."/>
        </authorList>
    </citation>
    <scope>NUCLEOTIDE SEQUENCE</scope>
    <source>
        <strain evidence="15">SB0675_bin_29</strain>
    </source>
</reference>
<dbReference type="PANTHER" id="PTHR21256">
    <property type="entry name" value="HISTIDINOL DEHYDROGENASE HDH"/>
    <property type="match status" value="1"/>
</dbReference>
<evidence type="ECO:0000256" key="2">
    <source>
        <dbReference type="ARBA" id="ARBA00010178"/>
    </source>
</evidence>
<dbReference type="GO" id="GO:0000105">
    <property type="term" value="P:L-histidine biosynthetic process"/>
    <property type="evidence" value="ECO:0007669"/>
    <property type="project" value="UniProtKB-UniRule"/>
</dbReference>
<feature type="binding site" evidence="8 13">
    <location>
        <position position="274"/>
    </location>
    <ligand>
        <name>Zn(2+)</name>
        <dbReference type="ChEBI" id="CHEBI:29105"/>
    </ligand>
</feature>
<dbReference type="GO" id="GO:0008270">
    <property type="term" value="F:zinc ion binding"/>
    <property type="evidence" value="ECO:0007669"/>
    <property type="project" value="UniProtKB-UniRule"/>
</dbReference>
<dbReference type="NCBIfam" id="TIGR00069">
    <property type="entry name" value="hisD"/>
    <property type="match status" value="1"/>
</dbReference>
<evidence type="ECO:0000256" key="3">
    <source>
        <dbReference type="ARBA" id="ARBA00012965"/>
    </source>
</evidence>
<dbReference type="EC" id="1.1.1.23" evidence="3 8"/>
<protein>
    <recommendedName>
        <fullName evidence="3 8">Histidinol dehydrogenase</fullName>
        <shortName evidence="8">HDH</shortName>
        <ecNumber evidence="3 8">1.1.1.23</ecNumber>
    </recommendedName>
</protein>
<feature type="binding site" evidence="8 12">
    <location>
        <position position="252"/>
    </location>
    <ligand>
        <name>substrate</name>
    </ligand>
</feature>
<dbReference type="AlphaFoldDB" id="A0A6B1FYU6"/>
<dbReference type="CDD" id="cd06572">
    <property type="entry name" value="Histidinol_dh"/>
    <property type="match status" value="1"/>
</dbReference>